<protein>
    <recommendedName>
        <fullName evidence="2">PPIase cyclophilin-type domain-containing protein</fullName>
    </recommendedName>
</protein>
<dbReference type="Gene3D" id="2.40.100.10">
    <property type="entry name" value="Cyclophilin-like"/>
    <property type="match status" value="1"/>
</dbReference>
<reference evidence="1" key="1">
    <citation type="submission" date="2014-12" db="EMBL/GenBank/DDBJ databases">
        <title>Insight into the proteome of Arion vulgaris.</title>
        <authorList>
            <person name="Aradska J."/>
            <person name="Bulat T."/>
            <person name="Smidak R."/>
            <person name="Sarate P."/>
            <person name="Gangsoo J."/>
            <person name="Sialana F."/>
            <person name="Bilban M."/>
            <person name="Lubec G."/>
        </authorList>
    </citation>
    <scope>NUCLEOTIDE SEQUENCE</scope>
    <source>
        <tissue evidence="1">Skin</tissue>
    </source>
</reference>
<organism evidence="1">
    <name type="scientific">Arion vulgaris</name>
    <dbReference type="NCBI Taxonomy" id="1028688"/>
    <lineage>
        <taxon>Eukaryota</taxon>
        <taxon>Metazoa</taxon>
        <taxon>Spiralia</taxon>
        <taxon>Lophotrochozoa</taxon>
        <taxon>Mollusca</taxon>
        <taxon>Gastropoda</taxon>
        <taxon>Heterobranchia</taxon>
        <taxon>Euthyneura</taxon>
        <taxon>Panpulmonata</taxon>
        <taxon>Eupulmonata</taxon>
        <taxon>Stylommatophora</taxon>
        <taxon>Helicina</taxon>
        <taxon>Arionoidea</taxon>
        <taxon>Arionidae</taxon>
        <taxon>Arion</taxon>
    </lineage>
</organism>
<gene>
    <name evidence="1" type="primary">ORF40779</name>
</gene>
<evidence type="ECO:0000313" key="1">
    <source>
        <dbReference type="EMBL" id="CEK60930.1"/>
    </source>
</evidence>
<accession>A0A0B6YZP9</accession>
<feature type="non-terminal residue" evidence="1">
    <location>
        <position position="72"/>
    </location>
</feature>
<dbReference type="InterPro" id="IPR029000">
    <property type="entry name" value="Cyclophilin-like_dom_sf"/>
</dbReference>
<dbReference type="EMBL" id="HACG01014065">
    <property type="protein sequence ID" value="CEK60930.1"/>
    <property type="molecule type" value="Transcribed_RNA"/>
</dbReference>
<dbReference type="SUPFAM" id="SSF50891">
    <property type="entry name" value="Cyclophilin-like"/>
    <property type="match status" value="1"/>
</dbReference>
<dbReference type="AlphaFoldDB" id="A0A0B6YZP9"/>
<sequence length="72" mass="8220">MATPQLDNKHLTFGHVLNQPDIVKTRENLPANSHGRPASEVRIDNYRELARQMKYKSVKNVEERSESVSSNS</sequence>
<name>A0A0B6YZP9_9EUPU</name>
<evidence type="ECO:0008006" key="2">
    <source>
        <dbReference type="Google" id="ProtNLM"/>
    </source>
</evidence>
<proteinExistence type="predicted"/>